<evidence type="ECO:0000313" key="1">
    <source>
        <dbReference type="EMBL" id="MPN39468.1"/>
    </source>
</evidence>
<dbReference type="AlphaFoldDB" id="A0A645HKC1"/>
<dbReference type="EMBL" id="VSSQ01095302">
    <property type="protein sequence ID" value="MPN39468.1"/>
    <property type="molecule type" value="Genomic_DNA"/>
</dbReference>
<comment type="caution">
    <text evidence="1">The sequence shown here is derived from an EMBL/GenBank/DDBJ whole genome shotgun (WGS) entry which is preliminary data.</text>
</comment>
<reference evidence="1" key="1">
    <citation type="submission" date="2019-08" db="EMBL/GenBank/DDBJ databases">
        <authorList>
            <person name="Kucharzyk K."/>
            <person name="Murdoch R.W."/>
            <person name="Higgins S."/>
            <person name="Loffler F."/>
        </authorList>
    </citation>
    <scope>NUCLEOTIDE SEQUENCE</scope>
</reference>
<gene>
    <name evidence="1" type="ORF">SDC9_186996</name>
</gene>
<protein>
    <submittedName>
        <fullName evidence="1">Uncharacterized protein</fullName>
    </submittedName>
</protein>
<sequence length="177" mass="19427">MPSNVCARCAPNGVSAPATSRCSFKKCAAPAGWYWKRIRFPLPMKASPFSRISLPSCSAATKWASSARTALARPPCCVCCWGNCSRNRAVLNWAPILRSPILTSYAANWMRTRRCWITWARAAIPSASTDARATSLAIWKTSFSLVTASMRPSVRFLAESATGFCWRVCSPAPPICW</sequence>
<accession>A0A645HKC1</accession>
<name>A0A645HKC1_9ZZZZ</name>
<proteinExistence type="predicted"/>
<organism evidence="1">
    <name type="scientific">bioreactor metagenome</name>
    <dbReference type="NCBI Taxonomy" id="1076179"/>
    <lineage>
        <taxon>unclassified sequences</taxon>
        <taxon>metagenomes</taxon>
        <taxon>ecological metagenomes</taxon>
    </lineage>
</organism>